<dbReference type="AlphaFoldDB" id="A0AAE7R588"/>
<dbReference type="PANTHER" id="PTHR21139:SF42">
    <property type="entry name" value="TRIOSEPHOSPHATE ISOMERASE"/>
    <property type="match status" value="1"/>
</dbReference>
<evidence type="ECO:0000313" key="6">
    <source>
        <dbReference type="EMBL" id="NTF38410.1"/>
    </source>
</evidence>
<keyword evidence="5" id="KW-0324">Glycolysis</keyword>
<dbReference type="GO" id="GO:0019563">
    <property type="term" value="P:glycerol catabolic process"/>
    <property type="evidence" value="ECO:0007669"/>
    <property type="project" value="TreeGrafter"/>
</dbReference>
<comment type="pathway">
    <text evidence="5">Carbohydrate biosynthesis; gluconeogenesis.</text>
</comment>
<comment type="similarity">
    <text evidence="3 5">Belongs to the triosephosphate isomerase family.</text>
</comment>
<dbReference type="CDD" id="cd00311">
    <property type="entry name" value="TIM"/>
    <property type="match status" value="1"/>
</dbReference>
<evidence type="ECO:0000256" key="2">
    <source>
        <dbReference type="ARBA" id="ARBA00004939"/>
    </source>
</evidence>
<name>A0AAE7R588_9HYPH</name>
<comment type="pathway">
    <text evidence="2">Carbohydrate metabolism; erythritol degradation.</text>
</comment>
<evidence type="ECO:0000256" key="3">
    <source>
        <dbReference type="ARBA" id="ARBA00007422"/>
    </source>
</evidence>
<dbReference type="Pfam" id="PF00121">
    <property type="entry name" value="TIM"/>
    <property type="match status" value="1"/>
</dbReference>
<comment type="catalytic activity">
    <reaction evidence="5">
        <text>D-glyceraldehyde 3-phosphate = dihydroxyacetone phosphate</text>
        <dbReference type="Rhea" id="RHEA:18585"/>
        <dbReference type="ChEBI" id="CHEBI:57642"/>
        <dbReference type="ChEBI" id="CHEBI:59776"/>
        <dbReference type="EC" id="5.3.1.1"/>
    </reaction>
</comment>
<dbReference type="EMBL" id="CP049207">
    <property type="protein sequence ID" value="QTG02223.1"/>
    <property type="molecule type" value="Genomic_DNA"/>
</dbReference>
<reference evidence="7" key="2">
    <citation type="submission" date="2020-02" db="EMBL/GenBank/DDBJ databases">
        <title>Unexpected conservation and global transmission of agrobacterial virulence plasmids.</title>
        <authorList>
            <person name="Weisberg A.J."/>
            <person name="Davis E.W. II"/>
            <person name="Tabima J.R."/>
            <person name="Belcher M.S."/>
            <person name="Miller M."/>
            <person name="Kuo C.-H."/>
            <person name="Loper J.E."/>
            <person name="Grunwald N.J."/>
            <person name="Putnam M.L."/>
            <person name="Chang J.H."/>
        </authorList>
    </citation>
    <scope>NUCLEOTIDE SEQUENCE</scope>
    <source>
        <strain evidence="7">W2/73</strain>
    </source>
</reference>
<comment type="catalytic activity">
    <reaction evidence="1">
        <text>L-erythrulose 1-phosphate = D-erythrulose 4-phosphate</text>
        <dbReference type="Rhea" id="RHEA:49588"/>
        <dbReference type="ChEBI" id="CHEBI:58002"/>
        <dbReference type="ChEBI" id="CHEBI:90796"/>
        <dbReference type="EC" id="5.3.1.33"/>
    </reaction>
</comment>
<evidence type="ECO:0000313" key="7">
    <source>
        <dbReference type="EMBL" id="QTG02223.1"/>
    </source>
</evidence>
<evidence type="ECO:0000256" key="1">
    <source>
        <dbReference type="ARBA" id="ARBA00000148"/>
    </source>
</evidence>
<dbReference type="GO" id="GO:0006094">
    <property type="term" value="P:gluconeogenesis"/>
    <property type="evidence" value="ECO:0007669"/>
    <property type="project" value="UniProtKB-KW"/>
</dbReference>
<dbReference type="EMBL" id="JAAMCP010000010">
    <property type="protein sequence ID" value="NTF38410.1"/>
    <property type="molecule type" value="Genomic_DNA"/>
</dbReference>
<dbReference type="GO" id="GO:0005829">
    <property type="term" value="C:cytosol"/>
    <property type="evidence" value="ECO:0007669"/>
    <property type="project" value="TreeGrafter"/>
</dbReference>
<dbReference type="InterPro" id="IPR020861">
    <property type="entry name" value="Triosephosphate_isomerase_AS"/>
</dbReference>
<organism evidence="7 8">
    <name type="scientific">Agrobacterium rubi</name>
    <dbReference type="NCBI Taxonomy" id="28099"/>
    <lineage>
        <taxon>Bacteria</taxon>
        <taxon>Pseudomonadati</taxon>
        <taxon>Pseudomonadota</taxon>
        <taxon>Alphaproteobacteria</taxon>
        <taxon>Hyphomicrobiales</taxon>
        <taxon>Rhizobiaceae</taxon>
        <taxon>Rhizobium/Agrobacterium group</taxon>
        <taxon>Agrobacterium</taxon>
    </lineage>
</organism>
<protein>
    <recommendedName>
        <fullName evidence="5">Triosephosphate isomerase</fullName>
        <ecNumber evidence="5">5.3.1.1</ecNumber>
    </recommendedName>
</protein>
<dbReference type="InterPro" id="IPR000652">
    <property type="entry name" value="Triosephosphate_isomerase"/>
</dbReference>
<reference evidence="6 9" key="1">
    <citation type="journal article" date="2020" name="Science">
        <title>Unexpected conservation and global transmission of agrobacterial virulence plasmids.</title>
        <authorList>
            <person name="Weisberg A.J."/>
            <person name="Davis E.W. 2nd"/>
            <person name="Tabima J."/>
            <person name="Belcher M.S."/>
            <person name="Miller M."/>
            <person name="Kuo C.H."/>
            <person name="Loper J.E."/>
            <person name="Grunwald N.J."/>
            <person name="Putnam M.L."/>
            <person name="Chang J.H."/>
        </authorList>
    </citation>
    <scope>NUCLEOTIDE SEQUENCE [LARGE SCALE GENOMIC DNA]</scope>
    <source>
        <strain evidence="6 9">A19/93</strain>
    </source>
</reference>
<dbReference type="InterPro" id="IPR035990">
    <property type="entry name" value="TIM_sf"/>
</dbReference>
<evidence type="ECO:0000313" key="8">
    <source>
        <dbReference type="Proteomes" id="UP000663912"/>
    </source>
</evidence>
<evidence type="ECO:0000256" key="5">
    <source>
        <dbReference type="RuleBase" id="RU363013"/>
    </source>
</evidence>
<dbReference type="NCBIfam" id="NF000722">
    <property type="entry name" value="PRK00042.2-1"/>
    <property type="match status" value="1"/>
</dbReference>
<dbReference type="PROSITE" id="PS51440">
    <property type="entry name" value="TIM_2"/>
    <property type="match status" value="1"/>
</dbReference>
<comment type="subunit">
    <text evidence="5">Homodimer.</text>
</comment>
<comment type="subcellular location">
    <subcellularLocation>
        <location evidence="5">Cytoplasm</location>
    </subcellularLocation>
</comment>
<gene>
    <name evidence="6" type="ORF">G6L72_17035</name>
    <name evidence="7" type="ORF">G6M88_17480</name>
</gene>
<keyword evidence="5" id="KW-0963">Cytoplasm</keyword>
<keyword evidence="9" id="KW-1185">Reference proteome</keyword>
<dbReference type="PROSITE" id="PS00171">
    <property type="entry name" value="TIM_1"/>
    <property type="match status" value="1"/>
</dbReference>
<comment type="pathway">
    <text evidence="5">Carbohydrate degradation; glycolysis; D-glyceraldehyde 3-phosphate from glycerone phosphate: step 1/1.</text>
</comment>
<evidence type="ECO:0000313" key="9">
    <source>
        <dbReference type="Proteomes" id="UP000822331"/>
    </source>
</evidence>
<dbReference type="GO" id="GO:0006096">
    <property type="term" value="P:glycolytic process"/>
    <property type="evidence" value="ECO:0007669"/>
    <property type="project" value="UniProtKB-KW"/>
</dbReference>
<dbReference type="KEGG" id="arui:G6M88_17480"/>
<dbReference type="RefSeq" id="WP_065700295.1">
    <property type="nucleotide sequence ID" value="NZ_CP049207.1"/>
</dbReference>
<keyword evidence="5" id="KW-0312">Gluconeogenesis</keyword>
<sequence length="265" mass="29111">MTSSPRFWIGTSWKMNKTLAEAMHFASSLRHADADRDERIQRFVIPPFTAVREVKAALAETSVKVGAQNMHWADEGAWTGEVSPLMLKDCNLDIVELGHSERREHFGETDETVGLKTEAAVRHGLIPLICIGETLTDRESGRAAEVLAREVRAALSKLSGTQKDAEILLAYEPVWAIGVNGIPATSDYADARQAEIIAVAQEVLGRRIPCLYGGSVDPQNCDELISSQHIDGLFIGRSAWNVEGYLDILARCAAKLDRKLEGEKS</sequence>
<dbReference type="SUPFAM" id="SSF51351">
    <property type="entry name" value="Triosephosphate isomerase (TIM)"/>
    <property type="match status" value="1"/>
</dbReference>
<accession>A0AAE7R588</accession>
<dbReference type="GO" id="GO:0004807">
    <property type="term" value="F:triose-phosphate isomerase activity"/>
    <property type="evidence" value="ECO:0007669"/>
    <property type="project" value="UniProtKB-EC"/>
</dbReference>
<proteinExistence type="inferred from homology"/>
<dbReference type="Proteomes" id="UP000822331">
    <property type="component" value="Unassembled WGS sequence"/>
</dbReference>
<dbReference type="GO" id="GO:0046166">
    <property type="term" value="P:glyceraldehyde-3-phosphate biosynthetic process"/>
    <property type="evidence" value="ECO:0007669"/>
    <property type="project" value="TreeGrafter"/>
</dbReference>
<dbReference type="EC" id="5.3.1.1" evidence="5"/>
<dbReference type="Proteomes" id="UP000663912">
    <property type="component" value="Chromosome 2"/>
</dbReference>
<evidence type="ECO:0000256" key="4">
    <source>
        <dbReference type="ARBA" id="ARBA00023235"/>
    </source>
</evidence>
<dbReference type="Gene3D" id="3.20.20.70">
    <property type="entry name" value="Aldolase class I"/>
    <property type="match status" value="1"/>
</dbReference>
<dbReference type="InterPro" id="IPR013785">
    <property type="entry name" value="Aldolase_TIM"/>
</dbReference>
<dbReference type="PANTHER" id="PTHR21139">
    <property type="entry name" value="TRIOSEPHOSPHATE ISOMERASE"/>
    <property type="match status" value="1"/>
</dbReference>
<keyword evidence="4 5" id="KW-0413">Isomerase</keyword>